<evidence type="ECO:0000256" key="4">
    <source>
        <dbReference type="ARBA" id="ARBA00022490"/>
    </source>
</evidence>
<evidence type="ECO:0000256" key="5">
    <source>
        <dbReference type="ARBA" id="ARBA00022694"/>
    </source>
</evidence>
<evidence type="ECO:0000256" key="3">
    <source>
        <dbReference type="ARBA" id="ARBA00019010"/>
    </source>
</evidence>
<gene>
    <name evidence="11" type="ORF">BXY39_3142</name>
</gene>
<dbReference type="PANTHER" id="PTHR33540">
    <property type="entry name" value="TRNA THREONYLCARBAMOYLADENOSINE BIOSYNTHESIS PROTEIN TSAE"/>
    <property type="match status" value="1"/>
</dbReference>
<dbReference type="InterPro" id="IPR003442">
    <property type="entry name" value="T6A_TsaE"/>
</dbReference>
<keyword evidence="7" id="KW-0547">Nucleotide-binding</keyword>
<dbReference type="FunCoup" id="A0A3M0C331">
    <property type="interactions" value="288"/>
</dbReference>
<name>A0A3M0C331_9PROT</name>
<evidence type="ECO:0000313" key="12">
    <source>
        <dbReference type="Proteomes" id="UP000271227"/>
    </source>
</evidence>
<evidence type="ECO:0000256" key="9">
    <source>
        <dbReference type="ARBA" id="ARBA00022842"/>
    </source>
</evidence>
<dbReference type="Pfam" id="PF02367">
    <property type="entry name" value="TsaE"/>
    <property type="match status" value="1"/>
</dbReference>
<comment type="similarity">
    <text evidence="2">Belongs to the TsaE family.</text>
</comment>
<organism evidence="11 12">
    <name type="scientific">Eilatimonas milleporae</name>
    <dbReference type="NCBI Taxonomy" id="911205"/>
    <lineage>
        <taxon>Bacteria</taxon>
        <taxon>Pseudomonadati</taxon>
        <taxon>Pseudomonadota</taxon>
        <taxon>Alphaproteobacteria</taxon>
        <taxon>Kordiimonadales</taxon>
        <taxon>Kordiimonadaceae</taxon>
        <taxon>Eilatimonas</taxon>
    </lineage>
</organism>
<evidence type="ECO:0000256" key="1">
    <source>
        <dbReference type="ARBA" id="ARBA00004496"/>
    </source>
</evidence>
<dbReference type="SUPFAM" id="SSF52540">
    <property type="entry name" value="P-loop containing nucleoside triphosphate hydrolases"/>
    <property type="match status" value="1"/>
</dbReference>
<keyword evidence="8" id="KW-0067">ATP-binding</keyword>
<keyword evidence="4" id="KW-0963">Cytoplasm</keyword>
<dbReference type="GO" id="GO:0002949">
    <property type="term" value="P:tRNA threonylcarbamoyladenosine modification"/>
    <property type="evidence" value="ECO:0007669"/>
    <property type="project" value="InterPro"/>
</dbReference>
<accession>A0A3M0C331</accession>
<dbReference type="InterPro" id="IPR027417">
    <property type="entry name" value="P-loop_NTPase"/>
</dbReference>
<evidence type="ECO:0000256" key="8">
    <source>
        <dbReference type="ARBA" id="ARBA00022840"/>
    </source>
</evidence>
<dbReference type="Proteomes" id="UP000271227">
    <property type="component" value="Unassembled WGS sequence"/>
</dbReference>
<comment type="subcellular location">
    <subcellularLocation>
        <location evidence="1">Cytoplasm</location>
    </subcellularLocation>
</comment>
<evidence type="ECO:0000313" key="11">
    <source>
        <dbReference type="EMBL" id="RMB02790.1"/>
    </source>
</evidence>
<reference evidence="11 12" key="1">
    <citation type="submission" date="2018-10" db="EMBL/GenBank/DDBJ databases">
        <title>Genomic Encyclopedia of Archaeal and Bacterial Type Strains, Phase II (KMG-II): from individual species to whole genera.</title>
        <authorList>
            <person name="Goeker M."/>
        </authorList>
    </citation>
    <scope>NUCLEOTIDE SEQUENCE [LARGE SCALE GENOMIC DNA]</scope>
    <source>
        <strain evidence="11 12">DSM 25217</strain>
    </source>
</reference>
<keyword evidence="9" id="KW-0460">Magnesium</keyword>
<dbReference type="GO" id="GO:0005524">
    <property type="term" value="F:ATP binding"/>
    <property type="evidence" value="ECO:0007669"/>
    <property type="project" value="UniProtKB-KW"/>
</dbReference>
<dbReference type="GO" id="GO:0046872">
    <property type="term" value="F:metal ion binding"/>
    <property type="evidence" value="ECO:0007669"/>
    <property type="project" value="UniProtKB-KW"/>
</dbReference>
<dbReference type="InParanoid" id="A0A3M0C331"/>
<dbReference type="Gene3D" id="3.40.50.300">
    <property type="entry name" value="P-loop containing nucleotide triphosphate hydrolases"/>
    <property type="match status" value="1"/>
</dbReference>
<dbReference type="GO" id="GO:0005737">
    <property type="term" value="C:cytoplasm"/>
    <property type="evidence" value="ECO:0007669"/>
    <property type="project" value="UniProtKB-SubCell"/>
</dbReference>
<comment type="caution">
    <text evidence="11">The sequence shown here is derived from an EMBL/GenBank/DDBJ whole genome shotgun (WGS) entry which is preliminary data.</text>
</comment>
<dbReference type="AlphaFoldDB" id="A0A3M0C331"/>
<evidence type="ECO:0000256" key="6">
    <source>
        <dbReference type="ARBA" id="ARBA00022723"/>
    </source>
</evidence>
<sequence length="183" mass="19620">MHSPNPVTFPVTSIATITTADPAGTAMAAQRLAPRLRAGDCLYLDGPLGSGKSLFARALIRRLLGDEEAEVPSPTFTLVQLYEPDGGPSVWHADLYRLSAPEDVYDLGLEEEADGSIQLIEWPDRLPDGWRPDALHIALRMDAGAGPGLDSHVGADAGRRVIDIGGRGPFAGTWARRLEGWTP</sequence>
<keyword evidence="6" id="KW-0479">Metal-binding</keyword>
<keyword evidence="5" id="KW-0819">tRNA processing</keyword>
<dbReference type="EMBL" id="REFR01000014">
    <property type="protein sequence ID" value="RMB02790.1"/>
    <property type="molecule type" value="Genomic_DNA"/>
</dbReference>
<protein>
    <recommendedName>
        <fullName evidence="3">tRNA threonylcarbamoyladenosine biosynthesis protein TsaE</fullName>
    </recommendedName>
    <alternativeName>
        <fullName evidence="10">t(6)A37 threonylcarbamoyladenosine biosynthesis protein TsaE</fullName>
    </alternativeName>
</protein>
<evidence type="ECO:0000256" key="7">
    <source>
        <dbReference type="ARBA" id="ARBA00022741"/>
    </source>
</evidence>
<evidence type="ECO:0000256" key="2">
    <source>
        <dbReference type="ARBA" id="ARBA00007599"/>
    </source>
</evidence>
<keyword evidence="12" id="KW-1185">Reference proteome</keyword>
<dbReference type="PANTHER" id="PTHR33540:SF2">
    <property type="entry name" value="TRNA THREONYLCARBAMOYLADENOSINE BIOSYNTHESIS PROTEIN TSAE"/>
    <property type="match status" value="1"/>
</dbReference>
<proteinExistence type="inferred from homology"/>
<evidence type="ECO:0000256" key="10">
    <source>
        <dbReference type="ARBA" id="ARBA00032441"/>
    </source>
</evidence>
<dbReference type="NCBIfam" id="TIGR00150">
    <property type="entry name" value="T6A_YjeE"/>
    <property type="match status" value="1"/>
</dbReference>
<dbReference type="OrthoDB" id="9800307at2"/>